<feature type="signal peptide" evidence="1">
    <location>
        <begin position="1"/>
        <end position="23"/>
    </location>
</feature>
<evidence type="ECO:0000313" key="5">
    <source>
        <dbReference type="Proteomes" id="UP001231587"/>
    </source>
</evidence>
<dbReference type="EMBL" id="JAUSUU010000009">
    <property type="protein sequence ID" value="MDQ0336393.1"/>
    <property type="molecule type" value="Genomic_DNA"/>
</dbReference>
<dbReference type="Proteomes" id="UP001138672">
    <property type="component" value="Unassembled WGS sequence"/>
</dbReference>
<dbReference type="SUPFAM" id="SSF56935">
    <property type="entry name" value="Porins"/>
    <property type="match status" value="1"/>
</dbReference>
<reference evidence="2" key="1">
    <citation type="submission" date="2021-03" db="EMBL/GenBank/DDBJ databases">
        <title>Genomic Encyclopedia of Type Strains, Phase IV (KMG-IV): sequencing the most valuable type-strain genomes for metagenomic binning, comparative biology and taxonomic classification.</title>
        <authorList>
            <person name="Goeker M."/>
        </authorList>
    </citation>
    <scope>NUCLEOTIDE SEQUENCE</scope>
    <source>
        <strain evidence="2">DSM 15523</strain>
        <strain evidence="3 5">DSM 16476</strain>
    </source>
</reference>
<dbReference type="RefSeq" id="WP_069727800.1">
    <property type="nucleotide sequence ID" value="NZ_JAGGJQ010000009.1"/>
</dbReference>
<proteinExistence type="predicted"/>
<name>A0A9X1CCJ8_9FLAO</name>
<comment type="caution">
    <text evidence="2">The sequence shown here is derived from an EMBL/GenBank/DDBJ whole genome shotgun (WGS) entry which is preliminary data.</text>
</comment>
<evidence type="ECO:0000256" key="1">
    <source>
        <dbReference type="SAM" id="SignalP"/>
    </source>
</evidence>
<organism evidence="2 4">
    <name type="scientific">Formosa algae</name>
    <dbReference type="NCBI Taxonomy" id="225843"/>
    <lineage>
        <taxon>Bacteria</taxon>
        <taxon>Pseudomonadati</taxon>
        <taxon>Bacteroidota</taxon>
        <taxon>Flavobacteriia</taxon>
        <taxon>Flavobacteriales</taxon>
        <taxon>Flavobacteriaceae</taxon>
        <taxon>Formosa</taxon>
    </lineage>
</organism>
<dbReference type="EMBL" id="JAGGJQ010000009">
    <property type="protein sequence ID" value="MBP1841187.1"/>
    <property type="molecule type" value="Genomic_DNA"/>
</dbReference>
<keyword evidence="5" id="KW-1185">Reference proteome</keyword>
<dbReference type="Proteomes" id="UP001231587">
    <property type="component" value="Unassembled WGS sequence"/>
</dbReference>
<keyword evidence="1" id="KW-0732">Signal</keyword>
<sequence>MNINNISKLITALCLFISTAVFSQSNSLSSSPYSLFGMGTFNTSNTGKTSGLGNTGIANSSSTFINNLNPASMATIPLKTFFFDVGLKSEYGVQIEGGNKDTKNVANFSNMAFAFPVTKKSGVSLTLIPYTSVGYSLSNIETDIEGSTGYFISNIEGSGGLNNLKLNYGYKLLDNLNVGATGSVLFGQIIENEIDYIGSNTLTIYDTNSYSGFQFGAGIQYQPVSNVTVGTVVTFPSLLDGTQNRTVSQFYDSDIEYEKDLDDFKLPLEVGFGVQTKFKEQVSVSVDYTKKFWNDTDQTDQLGTFVDQNIFGLGVEFDPNGNQLKFWNTVEYRAGFNYDSGNLEISDKKIHNYGLNLGLGIPLRYDGFSMLNVAYTYGKKGQVYDGLIQENYHMLTLNISLAGQWFVKRKIQ</sequence>
<protein>
    <submittedName>
        <fullName evidence="2">Opacity protein-like surface antigen</fullName>
    </submittedName>
</protein>
<evidence type="ECO:0000313" key="2">
    <source>
        <dbReference type="EMBL" id="MBP1841187.1"/>
    </source>
</evidence>
<feature type="chain" id="PRO_5040824839" evidence="1">
    <location>
        <begin position="24"/>
        <end position="412"/>
    </location>
</feature>
<dbReference type="Gene3D" id="2.40.160.60">
    <property type="entry name" value="Outer membrane protein transport protein (OMPP1/FadL/TodX)"/>
    <property type="match status" value="1"/>
</dbReference>
<dbReference type="AlphaFoldDB" id="A0A9X1CCJ8"/>
<evidence type="ECO:0000313" key="3">
    <source>
        <dbReference type="EMBL" id="MDQ0336393.1"/>
    </source>
</evidence>
<dbReference type="OrthoDB" id="1491239at2"/>
<evidence type="ECO:0000313" key="4">
    <source>
        <dbReference type="Proteomes" id="UP001138672"/>
    </source>
</evidence>
<accession>A0A9X1CCJ8</accession>
<gene>
    <name evidence="2" type="ORF">J2Z56_003119</name>
    <name evidence="3" type="ORF">J2Z57_002847</name>
</gene>